<protein>
    <submittedName>
        <fullName evidence="2">Uncharacterized protein</fullName>
    </submittedName>
</protein>
<name>A0A4U6X1J3_9PEZI</name>
<organism evidence="2 3">
    <name type="scientific">Colletotrichum tanaceti</name>
    <dbReference type="NCBI Taxonomy" id="1306861"/>
    <lineage>
        <taxon>Eukaryota</taxon>
        <taxon>Fungi</taxon>
        <taxon>Dikarya</taxon>
        <taxon>Ascomycota</taxon>
        <taxon>Pezizomycotina</taxon>
        <taxon>Sordariomycetes</taxon>
        <taxon>Hypocreomycetidae</taxon>
        <taxon>Glomerellales</taxon>
        <taxon>Glomerellaceae</taxon>
        <taxon>Colletotrichum</taxon>
        <taxon>Colletotrichum destructivum species complex</taxon>
    </lineage>
</organism>
<proteinExistence type="predicted"/>
<reference evidence="2 3" key="1">
    <citation type="journal article" date="2019" name="PLoS ONE">
        <title>Comparative genome analysis indicates high evolutionary potential of pathogenicity genes in Colletotrichum tanaceti.</title>
        <authorList>
            <person name="Lelwala R.V."/>
            <person name="Korhonen P.K."/>
            <person name="Young N.D."/>
            <person name="Scott J.B."/>
            <person name="Ades P.A."/>
            <person name="Gasser R.B."/>
            <person name="Taylor P.W.J."/>
        </authorList>
    </citation>
    <scope>NUCLEOTIDE SEQUENCE [LARGE SCALE GENOMIC DNA]</scope>
    <source>
        <strain evidence="2">BRIP57314</strain>
    </source>
</reference>
<dbReference type="AlphaFoldDB" id="A0A4U6X1J3"/>
<accession>A0A4U6X1J3</accession>
<dbReference type="EMBL" id="PJEX01000686">
    <property type="protein sequence ID" value="TKW48874.1"/>
    <property type="molecule type" value="Genomic_DNA"/>
</dbReference>
<keyword evidence="3" id="KW-1185">Reference proteome</keyword>
<feature type="compositionally biased region" description="Polar residues" evidence="1">
    <location>
        <begin position="21"/>
        <end position="30"/>
    </location>
</feature>
<feature type="region of interest" description="Disordered" evidence="1">
    <location>
        <begin position="1"/>
        <end position="30"/>
    </location>
</feature>
<gene>
    <name evidence="2" type="ORF">CTA1_1730</name>
</gene>
<comment type="caution">
    <text evidence="2">The sequence shown here is derived from an EMBL/GenBank/DDBJ whole genome shotgun (WGS) entry which is preliminary data.</text>
</comment>
<evidence type="ECO:0000313" key="2">
    <source>
        <dbReference type="EMBL" id="TKW48874.1"/>
    </source>
</evidence>
<evidence type="ECO:0000313" key="3">
    <source>
        <dbReference type="Proteomes" id="UP000310108"/>
    </source>
</evidence>
<sequence length="165" mass="17771">TNVQTKVRVPCTLGEGRQGHVSPTSPSEWSNFAKRTDAQTTSPTEGFSDVDYSRVGSEPAHLILLVMFQARVEYDDSTVQDFLCSPDDEGVFANGSDMAKAVVVFGPPERTKANVIFVERRAGSPTARGAPNRHPSLTTILVLLTPSVSSGQQAYGSLSQDDQQV</sequence>
<dbReference type="Proteomes" id="UP000310108">
    <property type="component" value="Unassembled WGS sequence"/>
</dbReference>
<evidence type="ECO:0000256" key="1">
    <source>
        <dbReference type="SAM" id="MobiDB-lite"/>
    </source>
</evidence>
<feature type="non-terminal residue" evidence="2">
    <location>
        <position position="1"/>
    </location>
</feature>